<dbReference type="GO" id="GO:0071949">
    <property type="term" value="F:FAD binding"/>
    <property type="evidence" value="ECO:0007669"/>
    <property type="project" value="InterPro"/>
</dbReference>
<evidence type="ECO:0000313" key="4">
    <source>
        <dbReference type="Proteomes" id="UP000612362"/>
    </source>
</evidence>
<dbReference type="Gene3D" id="3.30.43.10">
    <property type="entry name" value="Uridine Diphospho-n-acetylenolpyruvylglucosamine Reductase, domain 2"/>
    <property type="match status" value="1"/>
</dbReference>
<protein>
    <recommendedName>
        <fullName evidence="2">FAD-binding PCMH-type domain-containing protein</fullName>
    </recommendedName>
</protein>
<feature type="domain" description="FAD-binding PCMH-type" evidence="2">
    <location>
        <begin position="1"/>
        <end position="221"/>
    </location>
</feature>
<dbReference type="Gene3D" id="3.30.390.50">
    <property type="entry name" value="CO dehydrogenase flavoprotein, C-terminal domain"/>
    <property type="match status" value="1"/>
</dbReference>
<dbReference type="Pfam" id="PF03450">
    <property type="entry name" value="CO_deh_flav_C"/>
    <property type="match status" value="1"/>
</dbReference>
<dbReference type="SUPFAM" id="SSF55447">
    <property type="entry name" value="CO dehydrogenase flavoprotein C-terminal domain-like"/>
    <property type="match status" value="1"/>
</dbReference>
<dbReference type="InterPro" id="IPR036683">
    <property type="entry name" value="CO_DH_flav_C_dom_sf"/>
</dbReference>
<dbReference type="InterPro" id="IPR051312">
    <property type="entry name" value="Diverse_Substr_Oxidored"/>
</dbReference>
<dbReference type="PROSITE" id="PS51387">
    <property type="entry name" value="FAD_PCMH"/>
    <property type="match status" value="1"/>
</dbReference>
<keyword evidence="1" id="KW-0560">Oxidoreductase</keyword>
<evidence type="ECO:0000256" key="1">
    <source>
        <dbReference type="ARBA" id="ARBA00023002"/>
    </source>
</evidence>
<dbReference type="SMART" id="SM01092">
    <property type="entry name" value="CO_deh_flav_C"/>
    <property type="match status" value="1"/>
</dbReference>
<keyword evidence="4" id="KW-1185">Reference proteome</keyword>
<sequence>MRPFSYWRAENEASAIARLAAHPRATYIAGGTTLLDLMKDDVLHPDLLVDITHLPLRGIEVTKDTIVIGALTTMSEAAHDALLRERYPLITQALLASASQQLRNMATLGGNLLQHTRCSYFRDPVFACNKRVPGSGCAALVGENRAHAILGTSESCIATHGSDLAVALMALDAALEVRGPNGSRRIPLANFYLLPGATPEHEHVLKPGELIAALEIPTTFNASRSTYFKVRDRASYEFALVSAAVALELDGSTVRAARIALGGVGTIPWRVRDAEALLQNAPLARETCAAAAEAALAGAIPQRDNAFKIELTRRTLIRALTMVGGIA</sequence>
<reference evidence="3" key="1">
    <citation type="submission" date="2020-10" db="EMBL/GenBank/DDBJ databases">
        <title>Taxonomic study of unclassified bacteria belonging to the class Ktedonobacteria.</title>
        <authorList>
            <person name="Yabe S."/>
            <person name="Wang C.M."/>
            <person name="Zheng Y."/>
            <person name="Sakai Y."/>
            <person name="Cavaletti L."/>
            <person name="Monciardini P."/>
            <person name="Donadio S."/>
        </authorList>
    </citation>
    <scope>NUCLEOTIDE SEQUENCE</scope>
    <source>
        <strain evidence="3">SOSP1-1</strain>
    </source>
</reference>
<dbReference type="InterPro" id="IPR005107">
    <property type="entry name" value="CO_DH_flav_C"/>
</dbReference>
<dbReference type="SUPFAM" id="SSF56176">
    <property type="entry name" value="FAD-binding/transporter-associated domain-like"/>
    <property type="match status" value="1"/>
</dbReference>
<dbReference type="Gene3D" id="3.30.465.10">
    <property type="match status" value="2"/>
</dbReference>
<evidence type="ECO:0000313" key="3">
    <source>
        <dbReference type="EMBL" id="GHO47511.1"/>
    </source>
</evidence>
<gene>
    <name evidence="3" type="ORF">KSX_56740</name>
</gene>
<dbReference type="AlphaFoldDB" id="A0A8J3I2D9"/>
<name>A0A8J3I2D9_9CHLR</name>
<dbReference type="Proteomes" id="UP000612362">
    <property type="component" value="Unassembled WGS sequence"/>
</dbReference>
<dbReference type="PANTHER" id="PTHR42659">
    <property type="entry name" value="XANTHINE DEHYDROGENASE SUBUNIT C-RELATED"/>
    <property type="match status" value="1"/>
</dbReference>
<evidence type="ECO:0000259" key="2">
    <source>
        <dbReference type="PROSITE" id="PS51387"/>
    </source>
</evidence>
<dbReference type="InterPro" id="IPR036318">
    <property type="entry name" value="FAD-bd_PCMH-like_sf"/>
</dbReference>
<dbReference type="InterPro" id="IPR002346">
    <property type="entry name" value="Mopterin_DH_FAD-bd"/>
</dbReference>
<comment type="caution">
    <text evidence="3">The sequence shown here is derived from an EMBL/GenBank/DDBJ whole genome shotgun (WGS) entry which is preliminary data.</text>
</comment>
<dbReference type="Pfam" id="PF00941">
    <property type="entry name" value="FAD_binding_5"/>
    <property type="match status" value="1"/>
</dbReference>
<dbReference type="EMBL" id="BNJF01000003">
    <property type="protein sequence ID" value="GHO47511.1"/>
    <property type="molecule type" value="Genomic_DNA"/>
</dbReference>
<dbReference type="InterPro" id="IPR016166">
    <property type="entry name" value="FAD-bd_PCMH"/>
</dbReference>
<dbReference type="InterPro" id="IPR016169">
    <property type="entry name" value="FAD-bd_PCMH_sub2"/>
</dbReference>
<dbReference type="InterPro" id="IPR016167">
    <property type="entry name" value="FAD-bd_PCMH_sub1"/>
</dbReference>
<proteinExistence type="predicted"/>
<organism evidence="3 4">
    <name type="scientific">Ktedonospora formicarum</name>
    <dbReference type="NCBI Taxonomy" id="2778364"/>
    <lineage>
        <taxon>Bacteria</taxon>
        <taxon>Bacillati</taxon>
        <taxon>Chloroflexota</taxon>
        <taxon>Ktedonobacteria</taxon>
        <taxon>Ktedonobacterales</taxon>
        <taxon>Ktedonobacteraceae</taxon>
        <taxon>Ktedonospora</taxon>
    </lineage>
</organism>
<accession>A0A8J3I2D9</accession>
<dbReference type="GO" id="GO:0016491">
    <property type="term" value="F:oxidoreductase activity"/>
    <property type="evidence" value="ECO:0007669"/>
    <property type="project" value="UniProtKB-KW"/>
</dbReference>
<dbReference type="RefSeq" id="WP_220196790.1">
    <property type="nucleotide sequence ID" value="NZ_BNJF01000003.1"/>
</dbReference>
<dbReference type="PANTHER" id="PTHR42659:SF1">
    <property type="entry name" value="OXIDOREDUCTASE"/>
    <property type="match status" value="1"/>
</dbReference>